<dbReference type="Gene3D" id="3.50.50.60">
    <property type="entry name" value="FAD/NAD(P)-binding domain"/>
    <property type="match status" value="1"/>
</dbReference>
<dbReference type="InterPro" id="IPR002938">
    <property type="entry name" value="FAD-bd"/>
</dbReference>
<accession>A0A7L4YL14</accession>
<dbReference type="AlphaFoldDB" id="A0A7L4YL14"/>
<keyword evidence="3" id="KW-0274">FAD</keyword>
<dbReference type="EMBL" id="CP047156">
    <property type="protein sequence ID" value="QHB99528.1"/>
    <property type="molecule type" value="Genomic_DNA"/>
</dbReference>
<comment type="cofactor">
    <cofactor evidence="1">
        <name>FAD</name>
        <dbReference type="ChEBI" id="CHEBI:57692"/>
    </cofactor>
</comment>
<dbReference type="InterPro" id="IPR036188">
    <property type="entry name" value="FAD/NAD-bd_sf"/>
</dbReference>
<dbReference type="Pfam" id="PF21274">
    <property type="entry name" value="Rng_hyd_C"/>
    <property type="match status" value="1"/>
</dbReference>
<dbReference type="InParanoid" id="A0A7L4YL14"/>
<keyword evidence="2" id="KW-0285">Flavoprotein</keyword>
<keyword evidence="6" id="KW-1185">Reference proteome</keyword>
<evidence type="ECO:0000259" key="4">
    <source>
        <dbReference type="Pfam" id="PF01494"/>
    </source>
</evidence>
<evidence type="ECO:0000256" key="1">
    <source>
        <dbReference type="ARBA" id="ARBA00001974"/>
    </source>
</evidence>
<sequence>MSEITVPVLIVGGGGCGLTSSILLSDFGVDHLMIERHPGTSHLPKSHYLNQRTMEIFRQHAVADSIYEVSSPMENMSTALWCTSIGGDGPFDRKILARLDAFGGGGLDYEKDGPARSANYSQVWLEPILLEHAQQRGPGRQLFRHELIGFTQDEDGVTAQVRNLETGDELTVRSQYLIGADGGKTVGKLLGIEMHGPAGLVEMVTTHFSADLSEYCDDTAFVNWMINPEGKDGWSAGVLAPMGPTWGNKSENWVMHFAFAPDDPARNDEAAMPGRIRELLKISNLQMDIRTINHWIVEGVVAERYQDGRVFLGGDAAHRHPPTTGLGLNTAFQDAHNLAWKIAAVVNGQAGPELLDTYEAERYPVGVRNVDWAMFTFFNHMLLDAGLGLTPGATLEQKHATFEAYFDDSPMGETRRALADEVFNTQRTEFQAHDLEVGFRYDAGALVPDGSEPPPRDPMGHIYHPTTRPGHRLPHAWLESDGQRLSTHDLVGTDGFVLITGSDTAPWQRAALQACDQLGTTVKVVGVGGGYADVDGRWAELREISDSGAVLVRPDNHVAWRVVDAPSDPSGELTAALRTVLSR</sequence>
<evidence type="ECO:0000313" key="5">
    <source>
        <dbReference type="EMBL" id="QHB99528.1"/>
    </source>
</evidence>
<proteinExistence type="predicted"/>
<protein>
    <submittedName>
        <fullName evidence="5">Aromatic ring hydroxylase</fullName>
    </submittedName>
</protein>
<dbReference type="KEGG" id="eke:EK0264_03995"/>
<evidence type="ECO:0000313" key="6">
    <source>
        <dbReference type="Proteomes" id="UP000463857"/>
    </source>
</evidence>
<dbReference type="InterPro" id="IPR050641">
    <property type="entry name" value="RIFMO-like"/>
</dbReference>
<reference evidence="5 6" key="1">
    <citation type="journal article" date="2018" name="Int. J. Syst. Evol. Microbiol.">
        <title>Epidermidibacterium keratini gen. nov., sp. nov., a member of the family Sporichthyaceae, isolated from keratin epidermis.</title>
        <authorList>
            <person name="Lee D.G."/>
            <person name="Trujillo M.E."/>
            <person name="Kang S."/>
            <person name="Nam J.J."/>
            <person name="Kim Y.J."/>
        </authorList>
    </citation>
    <scope>NUCLEOTIDE SEQUENCE [LARGE SCALE GENOMIC DNA]</scope>
    <source>
        <strain evidence="5 6">EPI-7</strain>
    </source>
</reference>
<gene>
    <name evidence="5" type="ORF">EK0264_03995</name>
</gene>
<organism evidence="5 6">
    <name type="scientific">Epidermidibacterium keratini</name>
    <dbReference type="NCBI Taxonomy" id="1891644"/>
    <lineage>
        <taxon>Bacteria</taxon>
        <taxon>Bacillati</taxon>
        <taxon>Actinomycetota</taxon>
        <taxon>Actinomycetes</taxon>
        <taxon>Sporichthyales</taxon>
        <taxon>Sporichthyaceae</taxon>
        <taxon>Epidermidibacterium</taxon>
    </lineage>
</organism>
<dbReference type="PANTHER" id="PTHR43004">
    <property type="entry name" value="TRK SYSTEM POTASSIUM UPTAKE PROTEIN"/>
    <property type="match status" value="1"/>
</dbReference>
<evidence type="ECO:0000256" key="2">
    <source>
        <dbReference type="ARBA" id="ARBA00022630"/>
    </source>
</evidence>
<dbReference type="SUPFAM" id="SSF51905">
    <property type="entry name" value="FAD/NAD(P)-binding domain"/>
    <property type="match status" value="1"/>
</dbReference>
<dbReference type="GO" id="GO:0016709">
    <property type="term" value="F:oxidoreductase activity, acting on paired donors, with incorporation or reduction of molecular oxygen, NAD(P)H as one donor, and incorporation of one atom of oxygen"/>
    <property type="evidence" value="ECO:0007669"/>
    <property type="project" value="UniProtKB-ARBA"/>
</dbReference>
<feature type="domain" description="FAD-binding" evidence="4">
    <location>
        <begin position="6"/>
        <end position="373"/>
    </location>
</feature>
<dbReference type="RefSeq" id="WP_159543190.1">
    <property type="nucleotide sequence ID" value="NZ_CP047156.1"/>
</dbReference>
<dbReference type="Gene3D" id="3.30.9.10">
    <property type="entry name" value="D-Amino Acid Oxidase, subunit A, domain 2"/>
    <property type="match status" value="1"/>
</dbReference>
<name>A0A7L4YL14_9ACTN</name>
<dbReference type="PRINTS" id="PR00420">
    <property type="entry name" value="RNGMNOXGNASE"/>
</dbReference>
<dbReference type="Pfam" id="PF01494">
    <property type="entry name" value="FAD_binding_3"/>
    <property type="match status" value="1"/>
</dbReference>
<dbReference type="Gene3D" id="3.40.30.120">
    <property type="match status" value="1"/>
</dbReference>
<dbReference type="Proteomes" id="UP000463857">
    <property type="component" value="Chromosome"/>
</dbReference>
<dbReference type="PANTHER" id="PTHR43004:SF19">
    <property type="entry name" value="BINDING MONOOXYGENASE, PUTATIVE (JCVI)-RELATED"/>
    <property type="match status" value="1"/>
</dbReference>
<dbReference type="OrthoDB" id="4246007at2"/>
<evidence type="ECO:0000256" key="3">
    <source>
        <dbReference type="ARBA" id="ARBA00022827"/>
    </source>
</evidence>
<dbReference type="GO" id="GO:0071949">
    <property type="term" value="F:FAD binding"/>
    <property type="evidence" value="ECO:0007669"/>
    <property type="project" value="InterPro"/>
</dbReference>